<accession>M1DF53</accession>
<dbReference type="Gramene" id="PGSC0003DMT400088060">
    <property type="protein sequence ID" value="PGSC0003DMT400088060"/>
    <property type="gene ID" value="PGSC0003DMG400037631"/>
</dbReference>
<protein>
    <submittedName>
        <fullName evidence="1">Uncharacterized protein</fullName>
    </submittedName>
</protein>
<proteinExistence type="predicted"/>
<organism evidence="1 2">
    <name type="scientific">Solanum tuberosum</name>
    <name type="common">Potato</name>
    <dbReference type="NCBI Taxonomy" id="4113"/>
    <lineage>
        <taxon>Eukaryota</taxon>
        <taxon>Viridiplantae</taxon>
        <taxon>Streptophyta</taxon>
        <taxon>Embryophyta</taxon>
        <taxon>Tracheophyta</taxon>
        <taxon>Spermatophyta</taxon>
        <taxon>Magnoliopsida</taxon>
        <taxon>eudicotyledons</taxon>
        <taxon>Gunneridae</taxon>
        <taxon>Pentapetalae</taxon>
        <taxon>asterids</taxon>
        <taxon>lamiids</taxon>
        <taxon>Solanales</taxon>
        <taxon>Solanaceae</taxon>
        <taxon>Solanoideae</taxon>
        <taxon>Solaneae</taxon>
        <taxon>Solanum</taxon>
    </lineage>
</organism>
<dbReference type="InParanoid" id="M1DF53"/>
<keyword evidence="2" id="KW-1185">Reference proteome</keyword>
<reference evidence="2" key="1">
    <citation type="journal article" date="2011" name="Nature">
        <title>Genome sequence and analysis of the tuber crop potato.</title>
        <authorList>
            <consortium name="The Potato Genome Sequencing Consortium"/>
        </authorList>
    </citation>
    <scope>NUCLEOTIDE SEQUENCE [LARGE SCALE GENOMIC DNA]</scope>
    <source>
        <strain evidence="2">cv. DM1-3 516 R44</strain>
    </source>
</reference>
<sequence>MRDAPFEEDTNLHENINSHTRKTISLNRQDKERLHSPWKFSLIVKLMGKRMIHHYLKSKITELWKSTENFHGEKKPSLPGSQAAARDCSSKSWLPDDETVDFDQKSASYRHPYARNLFLLPSQA</sequence>
<dbReference type="STRING" id="4113.M1DF53"/>
<evidence type="ECO:0000313" key="1">
    <source>
        <dbReference type="EnsemblPlants" id="PGSC0003DMT400088060"/>
    </source>
</evidence>
<reference evidence="1" key="2">
    <citation type="submission" date="2015-06" db="UniProtKB">
        <authorList>
            <consortium name="EnsemblPlants"/>
        </authorList>
    </citation>
    <scope>IDENTIFICATION</scope>
    <source>
        <strain evidence="1">DM1-3 516 R44</strain>
    </source>
</reference>
<dbReference type="EnsemblPlants" id="PGSC0003DMT400088060">
    <property type="protein sequence ID" value="PGSC0003DMT400088060"/>
    <property type="gene ID" value="PGSC0003DMG400037631"/>
</dbReference>
<dbReference type="HOGENOM" id="CLU_2007980_0_0_1"/>
<dbReference type="AlphaFoldDB" id="M1DF53"/>
<evidence type="ECO:0000313" key="2">
    <source>
        <dbReference type="Proteomes" id="UP000011115"/>
    </source>
</evidence>
<dbReference type="Proteomes" id="UP000011115">
    <property type="component" value="Unassembled WGS sequence"/>
</dbReference>
<name>M1DF53_SOLTU</name>
<dbReference type="PaxDb" id="4113-PGSC0003DMT400088060"/>